<sequence>MIALKSIFLISTLLINIFARGYIFNDALFFEEKVIPIESGSEKAYVLIIDPKNPEFSIKPVLSFDQVFGFETLEDMAKKNLALAAINGGFFQSYGQPIGHVVIDGEWITMPTGETPVFFIDNSGKPHLEPIKARAYVEAGGKRFYLDGFNRFGSSKEAILYTPRYGTSTRQKPQGTNLVISRGKVLDIVLGSYVEIPPEANVLYIGKDSSIKKLILEKIKEGMEVETGFDVDFPQIEPNEIKNAMEAGPFLIRDGKAVVKRWEPRIGLTTIPVARSAIGITGDDRVVLVTVEGSGPGRGISLKKLSAFLLQMGVKQAAALDGGASATMYYDGRIVNKPPGGKLRPLGGGIIITGRLSGGSNAAPASFP</sequence>
<dbReference type="AlphaFoldDB" id="A0A3G2R8G4"/>
<gene>
    <name evidence="2" type="ORF">D2962_15235</name>
</gene>
<dbReference type="InterPro" id="IPR018711">
    <property type="entry name" value="NAGPA"/>
</dbReference>
<dbReference type="PANTHER" id="PTHR40446:SF2">
    <property type="entry name" value="N-ACETYLGLUCOSAMINE-1-PHOSPHODIESTER ALPHA-N-ACETYLGLUCOSAMINIDASE"/>
    <property type="match status" value="1"/>
</dbReference>
<dbReference type="Pfam" id="PF09992">
    <property type="entry name" value="NAGPA"/>
    <property type="match status" value="1"/>
</dbReference>
<evidence type="ECO:0000313" key="3">
    <source>
        <dbReference type="Proteomes" id="UP000280960"/>
    </source>
</evidence>
<dbReference type="Proteomes" id="UP000280960">
    <property type="component" value="Chromosome"/>
</dbReference>
<name>A0A3G2R8G4_9FIRM</name>
<keyword evidence="3" id="KW-1185">Reference proteome</keyword>
<dbReference type="EMBL" id="CP033169">
    <property type="protein sequence ID" value="AYO31772.1"/>
    <property type="molecule type" value="Genomic_DNA"/>
</dbReference>
<proteinExistence type="predicted"/>
<reference evidence="2 3" key="1">
    <citation type="submission" date="2018-10" db="EMBL/GenBank/DDBJ databases">
        <authorList>
            <person name="Zhang X."/>
        </authorList>
    </citation>
    <scope>NUCLEOTIDE SEQUENCE [LARGE SCALE GENOMIC DNA]</scope>
    <source>
        <strain evidence="2 3">SK-G1</strain>
    </source>
</reference>
<evidence type="ECO:0000313" key="2">
    <source>
        <dbReference type="EMBL" id="AYO31772.1"/>
    </source>
</evidence>
<feature type="domain" description="Phosphodiester glycosidase" evidence="1">
    <location>
        <begin position="232"/>
        <end position="352"/>
    </location>
</feature>
<protein>
    <recommendedName>
        <fullName evidence="1">Phosphodiester glycosidase domain-containing protein</fullName>
    </recommendedName>
</protein>
<organism evidence="2 3">
    <name type="scientific">Biomaibacter acetigenes</name>
    <dbReference type="NCBI Taxonomy" id="2316383"/>
    <lineage>
        <taxon>Bacteria</taxon>
        <taxon>Bacillati</taxon>
        <taxon>Bacillota</taxon>
        <taxon>Clostridia</taxon>
        <taxon>Thermosediminibacterales</taxon>
        <taxon>Tepidanaerobacteraceae</taxon>
        <taxon>Biomaibacter</taxon>
    </lineage>
</organism>
<evidence type="ECO:0000259" key="1">
    <source>
        <dbReference type="Pfam" id="PF09992"/>
    </source>
</evidence>
<dbReference type="KEGG" id="bacg:D2962_15235"/>
<dbReference type="PANTHER" id="PTHR40446">
    <property type="entry name" value="N-ACETYLGLUCOSAMINE-1-PHOSPHODIESTER ALPHA-N-ACETYLGLUCOSAMINIDASE"/>
    <property type="match status" value="1"/>
</dbReference>
<accession>A0A3G2R8G4</accession>